<dbReference type="Proteomes" id="UP000321408">
    <property type="component" value="Chromosome"/>
</dbReference>
<protein>
    <submittedName>
        <fullName evidence="1">Uncharacterized protein</fullName>
    </submittedName>
</protein>
<reference evidence="1 2" key="2">
    <citation type="journal article" date="2024" name="Int. J. Syst. Evol. Microbiol.">
        <title>Promethearchaeum syntrophicum gen. nov., sp. nov., an anaerobic, obligately syntrophic archaeon, the first isolate of the lineage 'Asgard' archaea, and proposal of the new archaeal phylum Promethearchaeota phyl. nov. and kingdom Promethearchaeati regn. nov.</title>
        <authorList>
            <person name="Imachi H."/>
            <person name="Nobu M.K."/>
            <person name="Kato S."/>
            <person name="Takaki Y."/>
            <person name="Miyazaki M."/>
            <person name="Miyata M."/>
            <person name="Ogawara M."/>
            <person name="Saito Y."/>
            <person name="Sakai S."/>
            <person name="Tahara Y.O."/>
            <person name="Takano Y."/>
            <person name="Tasumi E."/>
            <person name="Uematsu K."/>
            <person name="Yoshimura T."/>
            <person name="Itoh T."/>
            <person name="Ohkuma M."/>
            <person name="Takai K."/>
        </authorList>
    </citation>
    <scope>NUCLEOTIDE SEQUENCE [LARGE SCALE GENOMIC DNA]</scope>
    <source>
        <strain evidence="1 2">MK-D1</strain>
    </source>
</reference>
<gene>
    <name evidence="1" type="ORF">DSAG12_00842</name>
</gene>
<sequence length="281" mass="32622">MSENEEKDIKVQCPICQAEKVIKVPNYIFDNKKVGNIKIQIYKGICCEHQFILFLNKKSEIMGYEVIDMNIDLSAVEESRSKDKIYLRDMLKTYGDYAVSCVIHSLLLDFPIIILRTKYEGSRASDFTYFLNKILPDSPNKKILLVSNILEKDYQKAKIENALVINPTGIVINTPWKDIPLDFETNIVNKSLEIIDDSTQTYIIQDGVTLLFKEAEFVKAIIDKEDILEDDLKNKIASNFMHNVDNQRLNLLKQILEHRYRNGNVKRIKNRLLSKLDEGLW</sequence>
<accession>A0A5B9D787</accession>
<dbReference type="EMBL" id="CP042905">
    <property type="protein sequence ID" value="QEE15019.1"/>
    <property type="molecule type" value="Genomic_DNA"/>
</dbReference>
<dbReference type="AlphaFoldDB" id="A0A5B9D787"/>
<evidence type="ECO:0000313" key="2">
    <source>
        <dbReference type="Proteomes" id="UP000321408"/>
    </source>
</evidence>
<reference evidence="1 2" key="1">
    <citation type="journal article" date="2020" name="Nature">
        <title>Isolation of an archaeon at the prokaryote-eukaryote interface.</title>
        <authorList>
            <person name="Imachi H."/>
            <person name="Nobu M.K."/>
            <person name="Nakahara N."/>
            <person name="Morono Y."/>
            <person name="Ogawara M."/>
            <person name="Takaki Y."/>
            <person name="Takano Y."/>
            <person name="Uematsu K."/>
            <person name="Ikuta T."/>
            <person name="Ito M."/>
            <person name="Matsui Y."/>
            <person name="Miyazaki M."/>
            <person name="Murata K."/>
            <person name="Saito Y."/>
            <person name="Sakai S."/>
            <person name="Song C."/>
            <person name="Tasumi E."/>
            <person name="Yamanaka Y."/>
            <person name="Yamaguchi T."/>
            <person name="Kamagata Y."/>
            <person name="Tamaki H."/>
            <person name="Takai K."/>
        </authorList>
    </citation>
    <scope>NUCLEOTIDE SEQUENCE [LARGE SCALE GENOMIC DNA]</scope>
    <source>
        <strain evidence="1 2">MK-D1</strain>
    </source>
</reference>
<proteinExistence type="predicted"/>
<evidence type="ECO:0000313" key="1">
    <source>
        <dbReference type="EMBL" id="QEE15019.1"/>
    </source>
</evidence>
<dbReference type="GeneID" id="41328840"/>
<dbReference type="KEGG" id="psyt:DSAG12_00842"/>
<organism evidence="1 2">
    <name type="scientific">Promethearchaeum syntrophicum</name>
    <dbReference type="NCBI Taxonomy" id="2594042"/>
    <lineage>
        <taxon>Archaea</taxon>
        <taxon>Promethearchaeati</taxon>
        <taxon>Promethearchaeota</taxon>
        <taxon>Promethearchaeia</taxon>
        <taxon>Promethearchaeales</taxon>
        <taxon>Promethearchaeaceae</taxon>
        <taxon>Promethearchaeum</taxon>
    </lineage>
</organism>
<name>A0A5B9D787_9ARCH</name>
<keyword evidence="2" id="KW-1185">Reference proteome</keyword>
<dbReference type="RefSeq" id="WP_147661946.1">
    <property type="nucleotide sequence ID" value="NZ_CP042905.2"/>
</dbReference>